<protein>
    <submittedName>
        <fullName evidence="1">Uncharacterized protein</fullName>
    </submittedName>
</protein>
<name>A0A4R9KAJ0_9LEPT</name>
<dbReference type="NCBIfam" id="NF047512">
    <property type="entry name" value="LIC_11975_fam"/>
    <property type="match status" value="1"/>
</dbReference>
<proteinExistence type="predicted"/>
<reference evidence="1" key="1">
    <citation type="journal article" date="2019" name="PLoS Negl. Trop. Dis.">
        <title>Revisiting the worldwide diversity of Leptospira species in the environment.</title>
        <authorList>
            <person name="Vincent A.T."/>
            <person name="Schiettekatte O."/>
            <person name="Bourhy P."/>
            <person name="Veyrier F.J."/>
            <person name="Picardeau M."/>
        </authorList>
    </citation>
    <scope>NUCLEOTIDE SEQUENCE [LARGE SCALE GENOMIC DNA]</scope>
    <source>
        <strain evidence="1">201702455</strain>
    </source>
</reference>
<accession>A0A4R9KAJ0</accession>
<dbReference type="AlphaFoldDB" id="A0A4R9KAJ0"/>
<gene>
    <name evidence="1" type="ORF">EHQ64_07410</name>
</gene>
<keyword evidence="2" id="KW-1185">Reference proteome</keyword>
<dbReference type="OrthoDB" id="340297at2"/>
<dbReference type="Proteomes" id="UP000297762">
    <property type="component" value="Unassembled WGS sequence"/>
</dbReference>
<dbReference type="EMBL" id="RQGF01000014">
    <property type="protein sequence ID" value="TGL62991.1"/>
    <property type="molecule type" value="Genomic_DNA"/>
</dbReference>
<dbReference type="RefSeq" id="WP_135648855.1">
    <property type="nucleotide sequence ID" value="NZ_RQGF01000014.1"/>
</dbReference>
<organism evidence="1 2">
    <name type="scientific">Leptospira sarikeiensis</name>
    <dbReference type="NCBI Taxonomy" id="2484943"/>
    <lineage>
        <taxon>Bacteria</taxon>
        <taxon>Pseudomonadati</taxon>
        <taxon>Spirochaetota</taxon>
        <taxon>Spirochaetia</taxon>
        <taxon>Leptospirales</taxon>
        <taxon>Leptospiraceae</taxon>
        <taxon>Leptospira</taxon>
    </lineage>
</organism>
<evidence type="ECO:0000313" key="2">
    <source>
        <dbReference type="Proteomes" id="UP000297762"/>
    </source>
</evidence>
<evidence type="ECO:0000313" key="1">
    <source>
        <dbReference type="EMBL" id="TGL62991.1"/>
    </source>
</evidence>
<dbReference type="InterPro" id="IPR058232">
    <property type="entry name" value="Lsa36-like"/>
</dbReference>
<sequence>MDRMALISSKLRRCFQGAAFLILASSLYFFPVSSAEAQVSCLPPASGNNVCTLIPASTAAQFNGLEETIRKEYLNELTKSMADAAVLANINASMMGPGTVNRFQVGAGLGVAGVQKDDINIQYGDIAIPKFPNVGASINPGFMVGVNLGWLLGQGPADQPDANDKDKNSSGRSFLHRINIYGHGFQGNIGAGDLKSLTDSASSKDLRLAGNVNSFGVTVRFQILRERYTRLDFFGFTGLSLGIGFHRKWEEINLGYQPTGSDAVKVEFGPATGKWDADVNFAYQSRVQSVPVDIRTGVRLFYILTLFAGAGISNNTGYTKLNLGVSGPLYLALDANASGLPPEVIQQMNGNAGGTLSLRTSGSAEVRTQMNYFVGGFELNILMFKVLAEAMATDDKIYSANLGIKFAL</sequence>
<comment type="caution">
    <text evidence="1">The sequence shown here is derived from an EMBL/GenBank/DDBJ whole genome shotgun (WGS) entry which is preliminary data.</text>
</comment>